<organism evidence="1 2">
    <name type="scientific">Vespula pensylvanica</name>
    <name type="common">Western yellow jacket</name>
    <name type="synonym">Wasp</name>
    <dbReference type="NCBI Taxonomy" id="30213"/>
    <lineage>
        <taxon>Eukaryota</taxon>
        <taxon>Metazoa</taxon>
        <taxon>Ecdysozoa</taxon>
        <taxon>Arthropoda</taxon>
        <taxon>Hexapoda</taxon>
        <taxon>Insecta</taxon>
        <taxon>Pterygota</taxon>
        <taxon>Neoptera</taxon>
        <taxon>Endopterygota</taxon>
        <taxon>Hymenoptera</taxon>
        <taxon>Apocrita</taxon>
        <taxon>Aculeata</taxon>
        <taxon>Vespoidea</taxon>
        <taxon>Vespidae</taxon>
        <taxon>Vespinae</taxon>
        <taxon>Vespula</taxon>
    </lineage>
</organism>
<evidence type="ECO:0000313" key="1">
    <source>
        <dbReference type="EMBL" id="KAF7439195.1"/>
    </source>
</evidence>
<keyword evidence="2" id="KW-1185">Reference proteome</keyword>
<sequence length="120" mass="13553">MREKLLDERMGVFHVKDESAKRVSRGRKRSARLILEDHLHSHVTAIQCVQVRHCQPESILSPCINHASERVLSTVCKIYANHRLERQLARGAYLQSMEGIGHNEAHGNLPITFGGDSKSC</sequence>
<evidence type="ECO:0000313" key="2">
    <source>
        <dbReference type="Proteomes" id="UP000600918"/>
    </source>
</evidence>
<comment type="caution">
    <text evidence="1">The sequence shown here is derived from an EMBL/GenBank/DDBJ whole genome shotgun (WGS) entry which is preliminary data.</text>
</comment>
<dbReference type="EMBL" id="JACSDY010000001">
    <property type="protein sequence ID" value="KAF7439195.1"/>
    <property type="molecule type" value="Genomic_DNA"/>
</dbReference>
<protein>
    <submittedName>
        <fullName evidence="1">Uncharacterized protein</fullName>
    </submittedName>
</protein>
<name>A0A834PGI8_VESPE</name>
<accession>A0A834PGI8</accession>
<gene>
    <name evidence="1" type="ORF">H0235_001586</name>
</gene>
<proteinExistence type="predicted"/>
<reference evidence="1" key="1">
    <citation type="journal article" date="2020" name="G3 (Bethesda)">
        <title>High-Quality Assemblies for Three Invasive Social Wasps from the &lt;i&gt;Vespula&lt;/i&gt; Genus.</title>
        <authorList>
            <person name="Harrop T.W.R."/>
            <person name="Guhlin J."/>
            <person name="McLaughlin G.M."/>
            <person name="Permina E."/>
            <person name="Stockwell P."/>
            <person name="Gilligan J."/>
            <person name="Le Lec M.F."/>
            <person name="Gruber M.A.M."/>
            <person name="Quinn O."/>
            <person name="Lovegrove M."/>
            <person name="Duncan E.J."/>
            <person name="Remnant E.J."/>
            <person name="Van Eeckhoven J."/>
            <person name="Graham B."/>
            <person name="Knapp R.A."/>
            <person name="Langford K.W."/>
            <person name="Kronenberg Z."/>
            <person name="Press M.O."/>
            <person name="Eacker S.M."/>
            <person name="Wilson-Rankin E.E."/>
            <person name="Purcell J."/>
            <person name="Lester P.J."/>
            <person name="Dearden P.K."/>
        </authorList>
    </citation>
    <scope>NUCLEOTIDE SEQUENCE</scope>
    <source>
        <strain evidence="1">Volc-1</strain>
    </source>
</reference>
<dbReference type="Proteomes" id="UP000600918">
    <property type="component" value="Unassembled WGS sequence"/>
</dbReference>
<dbReference type="AlphaFoldDB" id="A0A834PGI8"/>